<dbReference type="Proteomes" id="UP000517916">
    <property type="component" value="Unassembled WGS sequence"/>
</dbReference>
<comment type="similarity">
    <text evidence="2">Belongs to the class-I pyridine nucleotide-disulfide oxidoreductase family.</text>
</comment>
<comment type="caution">
    <text evidence="8">The sequence shown here is derived from an EMBL/GenBank/DDBJ whole genome shotgun (WGS) entry which is preliminary data.</text>
</comment>
<name>A0ABR6BLB7_9PSEU</name>
<dbReference type="Gene3D" id="3.30.390.30">
    <property type="match status" value="1"/>
</dbReference>
<dbReference type="InterPro" id="IPR023753">
    <property type="entry name" value="FAD/NAD-binding_dom"/>
</dbReference>
<dbReference type="PRINTS" id="PR00368">
    <property type="entry name" value="FADPNR"/>
</dbReference>
<dbReference type="PANTHER" id="PTHR22912">
    <property type="entry name" value="DISULFIDE OXIDOREDUCTASE"/>
    <property type="match status" value="1"/>
</dbReference>
<keyword evidence="4" id="KW-0274">FAD</keyword>
<feature type="domain" description="Pyridine nucleotide-disulphide oxidoreductase dimerisation" evidence="6">
    <location>
        <begin position="344"/>
        <end position="449"/>
    </location>
</feature>
<dbReference type="GO" id="GO:0004148">
    <property type="term" value="F:dihydrolipoyl dehydrogenase (NADH) activity"/>
    <property type="evidence" value="ECO:0007669"/>
    <property type="project" value="UniProtKB-EC"/>
</dbReference>
<dbReference type="InterPro" id="IPR050151">
    <property type="entry name" value="Class-I_Pyr_Nuc-Dis_Oxidored"/>
</dbReference>
<dbReference type="PANTHER" id="PTHR22912:SF151">
    <property type="entry name" value="DIHYDROLIPOYL DEHYDROGENASE, MITOCHONDRIAL"/>
    <property type="match status" value="1"/>
</dbReference>
<dbReference type="InterPro" id="IPR036188">
    <property type="entry name" value="FAD/NAD-bd_sf"/>
</dbReference>
<evidence type="ECO:0000313" key="9">
    <source>
        <dbReference type="Proteomes" id="UP000517916"/>
    </source>
</evidence>
<dbReference type="SUPFAM" id="SSF51905">
    <property type="entry name" value="FAD/NAD(P)-binding domain"/>
    <property type="match status" value="1"/>
</dbReference>
<sequence length="458" mass="47568">MVIGGGPVGENVAARAVRGGLTAALVEHELVGGECSYWACMPSKALLRPGHALAAARRLPGVPVGDRLDPAAVLARRDSFTSHWDDSGQVSWAEGAGITVVRGHGRIAGERQVSVGDRLLTARHAVVVSTGSVPFTPPIEGIDTVRTWSSREATSAKSVPTSLAVLGGGVVGVEMAQAWARLGAEVTLVVSQDRPLPRQEPFVGELVAQGLVEDGVRVLTGVSGQAVSQVDGQVRLALSDGSTVSAQELLVATGRRPATADIGVDLVGLNPGSPLTCDDTGLVEGVDGQWLYAAGDVNGRAPLTHQGKYQARAVGDVIAARARGGAVDTSPWSPLVSTADHAAVPQVVFTDPEVAFVGRTAEQAAKDGLRTRVVDLDIAVAGSSLHADGYRGKARMVVDEDRRVLVGVTFVGQDVAELLHSATVAVVGAVPVDRLWHAVPSYPTISEVWLRLLEAYGL</sequence>
<reference evidence="8 9" key="1">
    <citation type="submission" date="2020-08" db="EMBL/GenBank/DDBJ databases">
        <title>Genomic Encyclopedia of Archaeal and Bacterial Type Strains, Phase II (KMG-II): from individual species to whole genera.</title>
        <authorList>
            <person name="Goeker M."/>
        </authorList>
    </citation>
    <scope>NUCLEOTIDE SEQUENCE [LARGE SCALE GENOMIC DNA]</scope>
    <source>
        <strain evidence="8 9">DSM 43850</strain>
    </source>
</reference>
<dbReference type="InterPro" id="IPR016156">
    <property type="entry name" value="FAD/NAD-linked_Rdtase_dimer_sf"/>
</dbReference>
<proteinExistence type="inferred from homology"/>
<gene>
    <name evidence="8" type="ORF">BC739_004647</name>
</gene>
<dbReference type="Pfam" id="PF07992">
    <property type="entry name" value="Pyr_redox_2"/>
    <property type="match status" value="1"/>
</dbReference>
<protein>
    <submittedName>
        <fullName evidence="8">Dihydrolipoamide dehydrogenase</fullName>
        <ecNumber evidence="8">1.8.1.4</ecNumber>
    </submittedName>
</protein>
<organism evidence="8 9">
    <name type="scientific">Kutzneria viridogrisea</name>
    <dbReference type="NCBI Taxonomy" id="47990"/>
    <lineage>
        <taxon>Bacteria</taxon>
        <taxon>Bacillati</taxon>
        <taxon>Actinomycetota</taxon>
        <taxon>Actinomycetes</taxon>
        <taxon>Pseudonocardiales</taxon>
        <taxon>Pseudonocardiaceae</taxon>
        <taxon>Kutzneria</taxon>
    </lineage>
</organism>
<keyword evidence="9" id="KW-1185">Reference proteome</keyword>
<dbReference type="Gene3D" id="3.50.50.60">
    <property type="entry name" value="FAD/NAD(P)-binding domain"/>
    <property type="match status" value="2"/>
</dbReference>
<feature type="domain" description="FAD/NAD(P)-binding" evidence="7">
    <location>
        <begin position="1"/>
        <end position="308"/>
    </location>
</feature>
<dbReference type="SUPFAM" id="SSF55424">
    <property type="entry name" value="FAD/NAD-linked reductases, dimerisation (C-terminal) domain"/>
    <property type="match status" value="1"/>
</dbReference>
<accession>A0ABR6BLB7</accession>
<dbReference type="Pfam" id="PF02852">
    <property type="entry name" value="Pyr_redox_dim"/>
    <property type="match status" value="1"/>
</dbReference>
<evidence type="ECO:0000256" key="1">
    <source>
        <dbReference type="ARBA" id="ARBA00001974"/>
    </source>
</evidence>
<evidence type="ECO:0000256" key="5">
    <source>
        <dbReference type="ARBA" id="ARBA00023027"/>
    </source>
</evidence>
<dbReference type="PRINTS" id="PR00411">
    <property type="entry name" value="PNDRDTASEI"/>
</dbReference>
<evidence type="ECO:0000259" key="7">
    <source>
        <dbReference type="Pfam" id="PF07992"/>
    </source>
</evidence>
<dbReference type="InterPro" id="IPR004099">
    <property type="entry name" value="Pyr_nucl-diS_OxRdtase_dimer"/>
</dbReference>
<dbReference type="InterPro" id="IPR001100">
    <property type="entry name" value="Pyr_nuc-diS_OxRdtase"/>
</dbReference>
<keyword evidence="8" id="KW-0560">Oxidoreductase</keyword>
<comment type="cofactor">
    <cofactor evidence="1">
        <name>FAD</name>
        <dbReference type="ChEBI" id="CHEBI:57692"/>
    </cofactor>
</comment>
<evidence type="ECO:0000256" key="2">
    <source>
        <dbReference type="ARBA" id="ARBA00007532"/>
    </source>
</evidence>
<evidence type="ECO:0000256" key="4">
    <source>
        <dbReference type="ARBA" id="ARBA00022827"/>
    </source>
</evidence>
<keyword evidence="5" id="KW-0520">NAD</keyword>
<evidence type="ECO:0000313" key="8">
    <source>
        <dbReference type="EMBL" id="MBA8927441.1"/>
    </source>
</evidence>
<dbReference type="EC" id="1.8.1.4" evidence="8"/>
<evidence type="ECO:0000259" key="6">
    <source>
        <dbReference type="Pfam" id="PF02852"/>
    </source>
</evidence>
<evidence type="ECO:0000256" key="3">
    <source>
        <dbReference type="ARBA" id="ARBA00022630"/>
    </source>
</evidence>
<dbReference type="PIRSF" id="PIRSF000350">
    <property type="entry name" value="Mercury_reductase_MerA"/>
    <property type="match status" value="1"/>
</dbReference>
<dbReference type="EMBL" id="JACJID010000003">
    <property type="protein sequence ID" value="MBA8927441.1"/>
    <property type="molecule type" value="Genomic_DNA"/>
</dbReference>
<keyword evidence="3" id="KW-0285">Flavoprotein</keyword>